<geneLocation type="plasmid" evidence="1">
    <name>pZZM401</name>
</geneLocation>
<dbReference type="Pfam" id="PF05973">
    <property type="entry name" value="Gp49"/>
    <property type="match status" value="1"/>
</dbReference>
<proteinExistence type="predicted"/>
<gene>
    <name evidence="1" type="ORF">ZZM4_0048</name>
</gene>
<protein>
    <recommendedName>
        <fullName evidence="2">Phage-related protein</fullName>
    </recommendedName>
</protein>
<dbReference type="InterPro" id="IPR009241">
    <property type="entry name" value="HigB-like"/>
</dbReference>
<evidence type="ECO:0000313" key="1">
    <source>
        <dbReference type="EMBL" id="ADC33824.1"/>
    </source>
</evidence>
<dbReference type="AlphaFoldDB" id="A0A806D7R1"/>
<name>A0A806D7R1_ZYMMO</name>
<dbReference type="RefSeq" id="WP_012954714.1">
    <property type="nucleotide sequence ID" value="NC_013784.1"/>
</dbReference>
<dbReference type="EMBL" id="CP001881">
    <property type="protein sequence ID" value="ADC33824.1"/>
    <property type="molecule type" value="Genomic_DNA"/>
</dbReference>
<dbReference type="GeneID" id="79905281"/>
<evidence type="ECO:0008006" key="2">
    <source>
        <dbReference type="Google" id="ProtNLM"/>
    </source>
</evidence>
<organism evidence="1">
    <name type="scientific">Zymomonas mobilis subsp. mobilis (strain ATCC 31821 / ZM4 / CP4)</name>
    <dbReference type="NCBI Taxonomy" id="264203"/>
    <lineage>
        <taxon>Bacteria</taxon>
        <taxon>Pseudomonadati</taxon>
        <taxon>Pseudomonadota</taxon>
        <taxon>Alphaproteobacteria</taxon>
        <taxon>Sphingomonadales</taxon>
        <taxon>Zymomonadaceae</taxon>
        <taxon>Zymomonas</taxon>
    </lineage>
</organism>
<reference evidence="1" key="1">
    <citation type="submission" date="2010-01" db="EMBL/GenBank/DDBJ databases">
        <title>Complete sequence of plasmid1 of Zymomonas mobilis subsp. mobilis ZM4.</title>
        <authorList>
            <consortium name="US DOE Joint Genome Institute"/>
            <person name="Lucas S."/>
            <person name="Copeland A."/>
            <person name="Lapidus A."/>
            <person name="Glavina del Rio T."/>
            <person name="Tice H."/>
            <person name="Bruce D."/>
            <person name="Goodwin L."/>
            <person name="Pitluck S."/>
            <person name="Balakireva M."/>
            <person name="Brettin T."/>
            <person name="Detter J.C."/>
            <person name="Han C."/>
            <person name="Larimer F."/>
            <person name="Land M."/>
            <person name="Hauser L."/>
            <person name="Kyrpides N."/>
            <person name="Mikhailova N."/>
            <person name="Pappas K."/>
        </authorList>
    </citation>
    <scope>NUCLEOTIDE SEQUENCE [LARGE SCALE GENOMIC DNA]</scope>
    <source>
        <strain evidence="1">ZM4</strain>
        <plasmid evidence="1">pZZM401</plasmid>
    </source>
</reference>
<accession>A0A806D7R1</accession>
<sequence length="104" mass="11926">MKSVTFLGRSEKDLEKFPEEAKETAQFQIALLQDGEEPTDFRSMSSIAVGVKEIRIWSADGTYRVIYTASFGDSIYILHCFKKKTRKTSKKDIKLAIKRFKSIP</sequence>
<keyword evidence="1" id="KW-0614">Plasmid</keyword>